<comment type="caution">
    <text evidence="2">The sequence shown here is derived from an EMBL/GenBank/DDBJ whole genome shotgun (WGS) entry which is preliminary data.</text>
</comment>
<feature type="transmembrane region" description="Helical" evidence="1">
    <location>
        <begin position="34"/>
        <end position="67"/>
    </location>
</feature>
<proteinExistence type="predicted"/>
<dbReference type="EMBL" id="JACOOZ010000010">
    <property type="protein sequence ID" value="MBC5668837.1"/>
    <property type="molecule type" value="Genomic_DNA"/>
</dbReference>
<keyword evidence="1" id="KW-0472">Membrane</keyword>
<evidence type="ECO:0000313" key="3">
    <source>
        <dbReference type="Proteomes" id="UP000597877"/>
    </source>
</evidence>
<gene>
    <name evidence="2" type="ORF">H8S00_12755</name>
</gene>
<keyword evidence="3" id="KW-1185">Reference proteome</keyword>
<keyword evidence="1" id="KW-0812">Transmembrane</keyword>
<sequence length="70" mass="7596">MHILAFILMLVVGSIVAASNGDFSGLIGIGKIVGGIIFVFALMWLLLHPVLLVIAIFILIMFVEVCLRNK</sequence>
<keyword evidence="1" id="KW-1133">Transmembrane helix</keyword>
<evidence type="ECO:0000313" key="2">
    <source>
        <dbReference type="EMBL" id="MBC5668837.1"/>
    </source>
</evidence>
<dbReference type="Proteomes" id="UP000597877">
    <property type="component" value="Unassembled WGS sequence"/>
</dbReference>
<organism evidence="2 3">
    <name type="scientific">Eubacterium segne</name>
    <dbReference type="NCBI Taxonomy" id="2763045"/>
    <lineage>
        <taxon>Bacteria</taxon>
        <taxon>Bacillati</taxon>
        <taxon>Bacillota</taxon>
        <taxon>Clostridia</taxon>
        <taxon>Eubacteriales</taxon>
        <taxon>Eubacteriaceae</taxon>
        <taxon>Eubacterium</taxon>
    </lineage>
</organism>
<protein>
    <submittedName>
        <fullName evidence="2">Uncharacterized protein</fullName>
    </submittedName>
</protein>
<evidence type="ECO:0000256" key="1">
    <source>
        <dbReference type="SAM" id="Phobius"/>
    </source>
</evidence>
<accession>A0ABR7F5G2</accession>
<dbReference type="RefSeq" id="WP_118590150.1">
    <property type="nucleotide sequence ID" value="NZ_JACOOZ010000010.1"/>
</dbReference>
<reference evidence="2 3" key="1">
    <citation type="submission" date="2020-08" db="EMBL/GenBank/DDBJ databases">
        <title>Genome public.</title>
        <authorList>
            <person name="Liu C."/>
            <person name="Sun Q."/>
        </authorList>
    </citation>
    <scope>NUCLEOTIDE SEQUENCE [LARGE SCALE GENOMIC DNA]</scope>
    <source>
        <strain evidence="2 3">BX4</strain>
    </source>
</reference>
<name>A0ABR7F5G2_9FIRM</name>